<evidence type="ECO:0000313" key="1">
    <source>
        <dbReference type="EMBL" id="KAF2818934.1"/>
    </source>
</evidence>
<accession>A0A6A6ZF49</accession>
<evidence type="ECO:0008006" key="3">
    <source>
        <dbReference type="Google" id="ProtNLM"/>
    </source>
</evidence>
<protein>
    <recommendedName>
        <fullName evidence="3">C2H2-type domain-containing protein</fullName>
    </recommendedName>
</protein>
<name>A0A6A6ZF49_9PLEO</name>
<sequence>MSSRVVPQGPWTGKLDWNLHATYNGETYIPFHVYVQLDSTHQSLAQDFLYFTQLPAELQLQIFCHCDSAVLFQLMHVSSATRREAKKLFWSCPDIWWKVDGDWLLAGGFSGHIYYAIDFLASVKQIEVEFSDLRSFSHNAWEDGERQYAKPPPDHVRDQQIHRFWQTLQRCFPSATNVIIGQWTADEAGTPPPAGLAITAEKCPTRIRTSVSCLQKVAKHPRRETRSLWRPTYPSSNQLAAWEVVTLDWTRKSVLPPHKRFSGPVGAFCRIGHDRYQNYCMQSAIRVLRIFAIEAYHLQDGQRPLICPFSGCGLQFSLPGHWAIHAIDARHDEDIDLPNKQLQSLFQDHSATLARIQQQCTDEMEGLRSNWGEEGSTQRIEAEHAFLSQLQHDPLYTHEYPPRDSSIWRRYQQEMNNEFSWR</sequence>
<dbReference type="EMBL" id="MU006248">
    <property type="protein sequence ID" value="KAF2818934.1"/>
    <property type="molecule type" value="Genomic_DNA"/>
</dbReference>
<proteinExistence type="predicted"/>
<gene>
    <name evidence="1" type="ORF">CC86DRAFT_375567</name>
</gene>
<keyword evidence="2" id="KW-1185">Reference proteome</keyword>
<dbReference type="AlphaFoldDB" id="A0A6A6ZF49"/>
<organism evidence="1 2">
    <name type="scientific">Ophiobolus disseminans</name>
    <dbReference type="NCBI Taxonomy" id="1469910"/>
    <lineage>
        <taxon>Eukaryota</taxon>
        <taxon>Fungi</taxon>
        <taxon>Dikarya</taxon>
        <taxon>Ascomycota</taxon>
        <taxon>Pezizomycotina</taxon>
        <taxon>Dothideomycetes</taxon>
        <taxon>Pleosporomycetidae</taxon>
        <taxon>Pleosporales</taxon>
        <taxon>Pleosporineae</taxon>
        <taxon>Phaeosphaeriaceae</taxon>
        <taxon>Ophiobolus</taxon>
    </lineage>
</organism>
<dbReference type="Proteomes" id="UP000799424">
    <property type="component" value="Unassembled WGS sequence"/>
</dbReference>
<reference evidence="1" key="1">
    <citation type="journal article" date="2020" name="Stud. Mycol.">
        <title>101 Dothideomycetes genomes: a test case for predicting lifestyles and emergence of pathogens.</title>
        <authorList>
            <person name="Haridas S."/>
            <person name="Albert R."/>
            <person name="Binder M."/>
            <person name="Bloem J."/>
            <person name="Labutti K."/>
            <person name="Salamov A."/>
            <person name="Andreopoulos B."/>
            <person name="Baker S."/>
            <person name="Barry K."/>
            <person name="Bills G."/>
            <person name="Bluhm B."/>
            <person name="Cannon C."/>
            <person name="Castanera R."/>
            <person name="Culley D."/>
            <person name="Daum C."/>
            <person name="Ezra D."/>
            <person name="Gonzalez J."/>
            <person name="Henrissat B."/>
            <person name="Kuo A."/>
            <person name="Liang C."/>
            <person name="Lipzen A."/>
            <person name="Lutzoni F."/>
            <person name="Magnuson J."/>
            <person name="Mondo S."/>
            <person name="Nolan M."/>
            <person name="Ohm R."/>
            <person name="Pangilinan J."/>
            <person name="Park H.-J."/>
            <person name="Ramirez L."/>
            <person name="Alfaro M."/>
            <person name="Sun H."/>
            <person name="Tritt A."/>
            <person name="Yoshinaga Y."/>
            <person name="Zwiers L.-H."/>
            <person name="Turgeon B."/>
            <person name="Goodwin S."/>
            <person name="Spatafora J."/>
            <person name="Crous P."/>
            <person name="Grigoriev I."/>
        </authorList>
    </citation>
    <scope>NUCLEOTIDE SEQUENCE</scope>
    <source>
        <strain evidence="1">CBS 113818</strain>
    </source>
</reference>
<dbReference type="OrthoDB" id="5397557at2759"/>
<evidence type="ECO:0000313" key="2">
    <source>
        <dbReference type="Proteomes" id="UP000799424"/>
    </source>
</evidence>